<dbReference type="AlphaFoldDB" id="A0A2Q4SJB2"/>
<dbReference type="InParanoid" id="A0A2Q4SJB2"/>
<organism evidence="2 3">
    <name type="scientific">Caenorhabditis japonica</name>
    <dbReference type="NCBI Taxonomy" id="281687"/>
    <lineage>
        <taxon>Eukaryota</taxon>
        <taxon>Metazoa</taxon>
        <taxon>Ecdysozoa</taxon>
        <taxon>Nematoda</taxon>
        <taxon>Chromadorea</taxon>
        <taxon>Rhabditida</taxon>
        <taxon>Rhabditina</taxon>
        <taxon>Rhabditomorpha</taxon>
        <taxon>Rhabditoidea</taxon>
        <taxon>Rhabditidae</taxon>
        <taxon>Peloderinae</taxon>
        <taxon>Caenorhabditis</taxon>
    </lineage>
</organism>
<reference evidence="2" key="2">
    <citation type="submission" date="2022-06" db="UniProtKB">
        <authorList>
            <consortium name="EnsemblMetazoa"/>
        </authorList>
    </citation>
    <scope>IDENTIFICATION</scope>
    <source>
        <strain evidence="2">DF5081</strain>
    </source>
</reference>
<keyword evidence="3" id="KW-1185">Reference proteome</keyword>
<feature type="domain" description="DEAD-box helicase OB fold" evidence="1">
    <location>
        <begin position="4"/>
        <end position="66"/>
    </location>
</feature>
<sequence>MFLNSCEYDRQEDRYRLMINPAITLKIHPSSCLSRSKPAYIVFSELMKTNDLYALQVTLIDGDWVRPLIAEHKKMRKNHVAESFARVRRAEFFEPKAKKVKLNTTL</sequence>
<dbReference type="InterPro" id="IPR011709">
    <property type="entry name" value="DEAD-box_helicase_OB_fold"/>
</dbReference>
<evidence type="ECO:0000313" key="3">
    <source>
        <dbReference type="Proteomes" id="UP000005237"/>
    </source>
</evidence>
<proteinExistence type="predicted"/>
<dbReference type="EnsemblMetazoa" id="CJA32231.1">
    <property type="protein sequence ID" value="CJA32231.1"/>
    <property type="gene ID" value="WBGene00208078"/>
</dbReference>
<dbReference type="EnsemblMetazoa" id="CJA40406.1">
    <property type="protein sequence ID" value="CJA40406.1"/>
    <property type="gene ID" value="WBGene00216254"/>
</dbReference>
<dbReference type="Pfam" id="PF07717">
    <property type="entry name" value="OB_NTP_bind"/>
    <property type="match status" value="1"/>
</dbReference>
<evidence type="ECO:0000259" key="1">
    <source>
        <dbReference type="Pfam" id="PF07717"/>
    </source>
</evidence>
<name>A0A2Q4SJB2_CAEJA</name>
<evidence type="ECO:0000313" key="2">
    <source>
        <dbReference type="EnsemblMetazoa" id="CJA32231.1"/>
    </source>
</evidence>
<accession>A0A2Q4SJB2</accession>
<reference evidence="3" key="1">
    <citation type="submission" date="2010-08" db="EMBL/GenBank/DDBJ databases">
        <authorList>
            <consortium name="Caenorhabditis japonica Sequencing Consortium"/>
            <person name="Wilson R.K."/>
        </authorList>
    </citation>
    <scope>NUCLEOTIDE SEQUENCE [LARGE SCALE GENOMIC DNA]</scope>
    <source>
        <strain evidence="3">DF5081</strain>
    </source>
</reference>
<dbReference type="Proteomes" id="UP000005237">
    <property type="component" value="Unassembled WGS sequence"/>
</dbReference>
<dbReference type="STRING" id="281687.A0A2Q4SJB2"/>
<protein>
    <submittedName>
        <fullName evidence="2">OB_NTP_bind domain-containing protein</fullName>
    </submittedName>
</protein>